<name>A0A2T4Z1D4_9HYPH</name>
<evidence type="ECO:0000256" key="2">
    <source>
        <dbReference type="ARBA" id="ARBA00022729"/>
    </source>
</evidence>
<feature type="domain" description="Outer membrane protein beta-barrel" evidence="7">
    <location>
        <begin position="22"/>
        <end position="223"/>
    </location>
</feature>
<dbReference type="Proteomes" id="UP000241808">
    <property type="component" value="Unassembled WGS sequence"/>
</dbReference>
<organism evidence="8 9">
    <name type="scientific">Phreatobacter oligotrophus</name>
    <dbReference type="NCBI Taxonomy" id="1122261"/>
    <lineage>
        <taxon>Bacteria</taxon>
        <taxon>Pseudomonadati</taxon>
        <taxon>Pseudomonadota</taxon>
        <taxon>Alphaproteobacteria</taxon>
        <taxon>Hyphomicrobiales</taxon>
        <taxon>Phreatobacteraceae</taxon>
        <taxon>Phreatobacter</taxon>
    </lineage>
</organism>
<dbReference type="InterPro" id="IPR011250">
    <property type="entry name" value="OMP/PagP_B-barrel"/>
</dbReference>
<accession>A0A2T4Z1D4</accession>
<feature type="signal peptide" evidence="6">
    <location>
        <begin position="1"/>
        <end position="20"/>
    </location>
</feature>
<comment type="subcellular location">
    <subcellularLocation>
        <location evidence="1">Cell outer membrane</location>
    </subcellularLocation>
</comment>
<keyword evidence="4" id="KW-0998">Cell outer membrane</keyword>
<dbReference type="GO" id="GO:0009279">
    <property type="term" value="C:cell outer membrane"/>
    <property type="evidence" value="ECO:0007669"/>
    <property type="project" value="UniProtKB-SubCell"/>
</dbReference>
<evidence type="ECO:0000256" key="1">
    <source>
        <dbReference type="ARBA" id="ARBA00004442"/>
    </source>
</evidence>
<evidence type="ECO:0000313" key="9">
    <source>
        <dbReference type="Proteomes" id="UP000241808"/>
    </source>
</evidence>
<keyword evidence="3" id="KW-0472">Membrane</keyword>
<dbReference type="AlphaFoldDB" id="A0A2T4Z1D4"/>
<dbReference type="SUPFAM" id="SSF56925">
    <property type="entry name" value="OMPA-like"/>
    <property type="match status" value="1"/>
</dbReference>
<dbReference type="RefSeq" id="WP_245902065.1">
    <property type="nucleotide sequence ID" value="NZ_PZZL01000006.1"/>
</dbReference>
<comment type="caution">
    <text evidence="8">The sequence shown here is derived from an EMBL/GenBank/DDBJ whole genome shotgun (WGS) entry which is preliminary data.</text>
</comment>
<evidence type="ECO:0000256" key="4">
    <source>
        <dbReference type="ARBA" id="ARBA00023237"/>
    </source>
</evidence>
<dbReference type="PANTHER" id="PTHR34001">
    <property type="entry name" value="BLL7405 PROTEIN"/>
    <property type="match status" value="1"/>
</dbReference>
<sequence length="234" mass="24556">MKKFLLASAAVAALATGAQAADLGAPRAPVAAAVIAPAFSWTGFYLGAHVGYGWAQARYTDFATPANNASINANGVFGGIQGGYNWQFNNIVLGLEADVAAGGLRRTFNFGNGDTYRASVPFLSSVRARAGLAADRALFYVTGGLGIATLQDRWNLGGVVTTASSTRAGYTVGGGIEYAFTPNWTAKAEYLYYGFGDRRNVVVAGDRVRTDIHTVKLGINYLFSTGPSAVVARY</sequence>
<dbReference type="InterPro" id="IPR027385">
    <property type="entry name" value="Beta-barrel_OMP"/>
</dbReference>
<dbReference type="Pfam" id="PF13505">
    <property type="entry name" value="OMP_b-brl"/>
    <property type="match status" value="1"/>
</dbReference>
<dbReference type="PANTHER" id="PTHR34001:SF3">
    <property type="entry name" value="BLL7405 PROTEIN"/>
    <property type="match status" value="1"/>
</dbReference>
<reference evidence="8 9" key="1">
    <citation type="submission" date="2018-04" db="EMBL/GenBank/DDBJ databases">
        <title>Genomic Encyclopedia of Archaeal and Bacterial Type Strains, Phase II (KMG-II): from individual species to whole genera.</title>
        <authorList>
            <person name="Goeker M."/>
        </authorList>
    </citation>
    <scope>NUCLEOTIDE SEQUENCE [LARGE SCALE GENOMIC DNA]</scope>
    <source>
        <strain evidence="8 9">DSM 25521</strain>
    </source>
</reference>
<evidence type="ECO:0000259" key="7">
    <source>
        <dbReference type="Pfam" id="PF13505"/>
    </source>
</evidence>
<keyword evidence="9" id="KW-1185">Reference proteome</keyword>
<evidence type="ECO:0000256" key="5">
    <source>
        <dbReference type="ARBA" id="ARBA00038306"/>
    </source>
</evidence>
<evidence type="ECO:0000256" key="3">
    <source>
        <dbReference type="ARBA" id="ARBA00023136"/>
    </source>
</evidence>
<evidence type="ECO:0000256" key="6">
    <source>
        <dbReference type="SAM" id="SignalP"/>
    </source>
</evidence>
<evidence type="ECO:0000313" key="8">
    <source>
        <dbReference type="EMBL" id="PTM53535.1"/>
    </source>
</evidence>
<dbReference type="EMBL" id="PZZL01000006">
    <property type="protein sequence ID" value="PTM53535.1"/>
    <property type="molecule type" value="Genomic_DNA"/>
</dbReference>
<feature type="chain" id="PRO_5015725439" evidence="6">
    <location>
        <begin position="21"/>
        <end position="234"/>
    </location>
</feature>
<dbReference type="Gene3D" id="2.40.160.20">
    <property type="match status" value="1"/>
</dbReference>
<dbReference type="InterPro" id="IPR051692">
    <property type="entry name" value="OMP-like"/>
</dbReference>
<gene>
    <name evidence="8" type="ORF">C8P69_106189</name>
</gene>
<keyword evidence="2 6" id="KW-0732">Signal</keyword>
<comment type="similarity">
    <text evidence="5">Belongs to the Omp25/RopB family.</text>
</comment>
<proteinExistence type="inferred from homology"/>
<protein>
    <submittedName>
        <fullName evidence="8">Outer membrane immunogenic protein</fullName>
    </submittedName>
</protein>